<name>A0A1R2CID0_9CILI</name>
<dbReference type="OrthoDB" id="319957at2759"/>
<proteinExistence type="predicted"/>
<feature type="signal peptide" evidence="1">
    <location>
        <begin position="1"/>
        <end position="16"/>
    </location>
</feature>
<protein>
    <recommendedName>
        <fullName evidence="4">DOMON domain-containing protein</fullName>
    </recommendedName>
</protein>
<evidence type="ECO:0000256" key="1">
    <source>
        <dbReference type="SAM" id="SignalP"/>
    </source>
</evidence>
<evidence type="ECO:0008006" key="4">
    <source>
        <dbReference type="Google" id="ProtNLM"/>
    </source>
</evidence>
<keyword evidence="1" id="KW-0732">Signal</keyword>
<gene>
    <name evidence="2" type="ORF">SteCoe_9213</name>
</gene>
<dbReference type="EMBL" id="MPUH01000142">
    <property type="protein sequence ID" value="OMJ88751.1"/>
    <property type="molecule type" value="Genomic_DNA"/>
</dbReference>
<dbReference type="AlphaFoldDB" id="A0A1R2CID0"/>
<organism evidence="2 3">
    <name type="scientific">Stentor coeruleus</name>
    <dbReference type="NCBI Taxonomy" id="5963"/>
    <lineage>
        <taxon>Eukaryota</taxon>
        <taxon>Sar</taxon>
        <taxon>Alveolata</taxon>
        <taxon>Ciliophora</taxon>
        <taxon>Postciliodesmatophora</taxon>
        <taxon>Heterotrichea</taxon>
        <taxon>Heterotrichida</taxon>
        <taxon>Stentoridae</taxon>
        <taxon>Stentor</taxon>
    </lineage>
</organism>
<dbReference type="InterPro" id="IPR045266">
    <property type="entry name" value="DOH_DOMON"/>
</dbReference>
<keyword evidence="3" id="KW-1185">Reference proteome</keyword>
<evidence type="ECO:0000313" key="3">
    <source>
        <dbReference type="Proteomes" id="UP000187209"/>
    </source>
</evidence>
<accession>A0A1R2CID0</accession>
<feature type="chain" id="PRO_5013272151" description="DOMON domain-containing protein" evidence="1">
    <location>
        <begin position="17"/>
        <end position="234"/>
    </location>
</feature>
<sequence>MLIISLLLQVIGSLGAIEYFTKGQHLKFYFPTVDQVTFELWVPSANLLGFDWIGIAIQCTNYPRNAFQADYYIAMVDDVFTDRWADGHYLPVLDTDLGGNSDIVSDRYEYEDYVIYTLTRSLATGDVYDQELVVDTPYMIQWAKGNLVDGEIGVHTMDNCGFEYLILADDYLDRNHDDNGKFGPWTDQFRDFVRKEDKEALVMWTDLIDEDDELGNIEDIEDDFATDEDVVEDN</sequence>
<reference evidence="2 3" key="1">
    <citation type="submission" date="2016-11" db="EMBL/GenBank/DDBJ databases">
        <title>The macronuclear genome of Stentor coeruleus: a giant cell with tiny introns.</title>
        <authorList>
            <person name="Slabodnick M."/>
            <person name="Ruby J.G."/>
            <person name="Reiff S.B."/>
            <person name="Swart E.C."/>
            <person name="Gosai S."/>
            <person name="Prabakaran S."/>
            <person name="Witkowska E."/>
            <person name="Larue G.E."/>
            <person name="Fisher S."/>
            <person name="Freeman R.M."/>
            <person name="Gunawardena J."/>
            <person name="Chu W."/>
            <person name="Stover N.A."/>
            <person name="Gregory B.D."/>
            <person name="Nowacki M."/>
            <person name="Derisi J."/>
            <person name="Roy S.W."/>
            <person name="Marshall W.F."/>
            <person name="Sood P."/>
        </authorList>
    </citation>
    <scope>NUCLEOTIDE SEQUENCE [LARGE SCALE GENOMIC DNA]</scope>
    <source>
        <strain evidence="2">WM001</strain>
    </source>
</reference>
<comment type="caution">
    <text evidence="2">The sequence shown here is derived from an EMBL/GenBank/DDBJ whole genome shotgun (WGS) entry which is preliminary data.</text>
</comment>
<dbReference type="Proteomes" id="UP000187209">
    <property type="component" value="Unassembled WGS sequence"/>
</dbReference>
<evidence type="ECO:0000313" key="2">
    <source>
        <dbReference type="EMBL" id="OMJ88751.1"/>
    </source>
</evidence>
<dbReference type="CDD" id="cd09631">
    <property type="entry name" value="DOMON_DOH"/>
    <property type="match status" value="1"/>
</dbReference>